<comment type="caution">
    <text evidence="2">The sequence shown here is derived from an EMBL/GenBank/DDBJ whole genome shotgun (WGS) entry which is preliminary data.</text>
</comment>
<feature type="transmembrane region" description="Helical" evidence="1">
    <location>
        <begin position="12"/>
        <end position="30"/>
    </location>
</feature>
<organism evidence="2 3">
    <name type="scientific">Streptomyces europaeiscabiei</name>
    <dbReference type="NCBI Taxonomy" id="146819"/>
    <lineage>
        <taxon>Bacteria</taxon>
        <taxon>Bacillati</taxon>
        <taxon>Actinomycetota</taxon>
        <taxon>Actinomycetes</taxon>
        <taxon>Kitasatosporales</taxon>
        <taxon>Streptomycetaceae</taxon>
        <taxon>Streptomyces</taxon>
    </lineage>
</organism>
<dbReference type="RefSeq" id="WP_244172681.1">
    <property type="nucleotide sequence ID" value="NZ_JARAUR010000001.1"/>
</dbReference>
<keyword evidence="1" id="KW-0472">Membrane</keyword>
<keyword evidence="3" id="KW-1185">Reference proteome</keyword>
<gene>
    <name evidence="2" type="ORF">PV662_15760</name>
</gene>
<keyword evidence="1" id="KW-0812">Transmembrane</keyword>
<dbReference type="EMBL" id="JARAYU010000004">
    <property type="protein sequence ID" value="MDX3701192.1"/>
    <property type="molecule type" value="Genomic_DNA"/>
</dbReference>
<keyword evidence="1" id="KW-1133">Transmembrane helix</keyword>
<dbReference type="Proteomes" id="UP001271274">
    <property type="component" value="Unassembled WGS sequence"/>
</dbReference>
<evidence type="ECO:0000313" key="3">
    <source>
        <dbReference type="Proteomes" id="UP001271274"/>
    </source>
</evidence>
<reference evidence="2 3" key="1">
    <citation type="journal article" date="2023" name="Microb. Genom.">
        <title>Mesoterricola silvestris gen. nov., sp. nov., Mesoterricola sediminis sp. nov., Geothrix oryzae sp. nov., Geothrix edaphica sp. nov., Geothrix rubra sp. nov., and Geothrix limicola sp. nov., six novel members of Acidobacteriota isolated from soils.</title>
        <authorList>
            <person name="Weisberg A.J."/>
            <person name="Pearce E."/>
            <person name="Kramer C.G."/>
            <person name="Chang J.H."/>
            <person name="Clarke C.R."/>
        </authorList>
    </citation>
    <scope>NUCLEOTIDE SEQUENCE [LARGE SCALE GENOMIC DNA]</scope>
    <source>
        <strain evidence="2 3">ID09-01A</strain>
    </source>
</reference>
<protein>
    <recommendedName>
        <fullName evidence="4">Integral membrane protein</fullName>
    </recommendedName>
</protein>
<accession>A0ABU4NGD2</accession>
<evidence type="ECO:0008006" key="4">
    <source>
        <dbReference type="Google" id="ProtNLM"/>
    </source>
</evidence>
<name>A0ABU4NGD2_9ACTN</name>
<evidence type="ECO:0000256" key="1">
    <source>
        <dbReference type="SAM" id="Phobius"/>
    </source>
</evidence>
<proteinExistence type="predicted"/>
<sequence length="151" mass="14678">MASGATSTFRDLGFALGPAIIGAIALGRAAKEIGRTLAGNPGLSEACAAFQASPAHAPADQKAELEAAVHAVASGPLGANSVPAEVPLPNGQVAPLNPLKDIAFGVLSHSFPIAYVVGGVAALVAAALTLVGGCGGTGQAHLDDDPHTLDG</sequence>
<evidence type="ECO:0000313" key="2">
    <source>
        <dbReference type="EMBL" id="MDX3701192.1"/>
    </source>
</evidence>